<dbReference type="EMBL" id="HBNR01022566">
    <property type="protein sequence ID" value="CAE4575455.1"/>
    <property type="molecule type" value="Transcribed_RNA"/>
</dbReference>
<feature type="compositionally biased region" description="Low complexity" evidence="1">
    <location>
        <begin position="89"/>
        <end position="101"/>
    </location>
</feature>
<keyword evidence="2" id="KW-0812">Transmembrane</keyword>
<accession>A0A6T0WW93</accession>
<proteinExistence type="predicted"/>
<sequence>MDGAAVQTGSVMGESSPLAERVYTAYNKFLMSVSTKSPEGYNAEFMGLKGEALLIASFVVVLACLLAMPWVAHQLLVKPMMPAKRVAPKAAAKAKAASEPAPETDRPKQE</sequence>
<dbReference type="EMBL" id="HBNR01022564">
    <property type="protein sequence ID" value="CAE4575453.1"/>
    <property type="molecule type" value="Transcribed_RNA"/>
</dbReference>
<feature type="transmembrane region" description="Helical" evidence="2">
    <location>
        <begin position="52"/>
        <end position="72"/>
    </location>
</feature>
<feature type="region of interest" description="Disordered" evidence="1">
    <location>
        <begin position="89"/>
        <end position="110"/>
    </location>
</feature>
<keyword evidence="2" id="KW-1133">Transmembrane helix</keyword>
<evidence type="ECO:0000256" key="2">
    <source>
        <dbReference type="SAM" id="Phobius"/>
    </source>
</evidence>
<organism evidence="3">
    <name type="scientific">Alexandrium monilatum</name>
    <dbReference type="NCBI Taxonomy" id="311494"/>
    <lineage>
        <taxon>Eukaryota</taxon>
        <taxon>Sar</taxon>
        <taxon>Alveolata</taxon>
        <taxon>Dinophyceae</taxon>
        <taxon>Gonyaulacales</taxon>
        <taxon>Pyrocystaceae</taxon>
        <taxon>Alexandrium</taxon>
    </lineage>
</organism>
<evidence type="ECO:0000256" key="1">
    <source>
        <dbReference type="SAM" id="MobiDB-lite"/>
    </source>
</evidence>
<protein>
    <submittedName>
        <fullName evidence="3">Uncharacterized protein</fullName>
    </submittedName>
</protein>
<keyword evidence="2" id="KW-0472">Membrane</keyword>
<gene>
    <name evidence="3" type="ORF">AMON00008_LOCUS15072</name>
    <name evidence="4" type="ORF">AMON00008_LOCUS15074</name>
</gene>
<evidence type="ECO:0000313" key="4">
    <source>
        <dbReference type="EMBL" id="CAE4575455.1"/>
    </source>
</evidence>
<dbReference type="AlphaFoldDB" id="A0A6T0WW93"/>
<reference evidence="3" key="1">
    <citation type="submission" date="2021-01" db="EMBL/GenBank/DDBJ databases">
        <authorList>
            <person name="Corre E."/>
            <person name="Pelletier E."/>
            <person name="Niang G."/>
            <person name="Scheremetjew M."/>
            <person name="Finn R."/>
            <person name="Kale V."/>
            <person name="Holt S."/>
            <person name="Cochrane G."/>
            <person name="Meng A."/>
            <person name="Brown T."/>
            <person name="Cohen L."/>
        </authorList>
    </citation>
    <scope>NUCLEOTIDE SEQUENCE</scope>
    <source>
        <strain evidence="3">CCMP3105</strain>
    </source>
</reference>
<name>A0A6T0WW93_9DINO</name>
<evidence type="ECO:0000313" key="3">
    <source>
        <dbReference type="EMBL" id="CAE4575453.1"/>
    </source>
</evidence>